<protein>
    <submittedName>
        <fullName evidence="2">MARVEL domain-containing protein</fullName>
    </submittedName>
</protein>
<proteinExistence type="predicted"/>
<sequence>MFHSYGAIRPIFLLRIVGFVLILIAEVLVIIGFGVCVNVDYKAAGIEASSSACGNAVIFSAPATLLWGQLAIIISSVLITALLLSYDKCNIRHGKFGNIRKQFYNLFLALFVFSICAGVEFYYGLDYFTAITYNNVYDSNTNSRIELGRIYVISYIAAAGLYSLNVILLIVDIFMVRRLRCHTTCTY</sequence>
<evidence type="ECO:0000313" key="2">
    <source>
        <dbReference type="WBParaSite" id="RSKR_0001116833.1"/>
    </source>
</evidence>
<accession>A0AC35UG67</accession>
<name>A0AC35UG67_9BILA</name>
<organism evidence="1 2">
    <name type="scientific">Rhabditophanes sp. KR3021</name>
    <dbReference type="NCBI Taxonomy" id="114890"/>
    <lineage>
        <taxon>Eukaryota</taxon>
        <taxon>Metazoa</taxon>
        <taxon>Ecdysozoa</taxon>
        <taxon>Nematoda</taxon>
        <taxon>Chromadorea</taxon>
        <taxon>Rhabditida</taxon>
        <taxon>Tylenchina</taxon>
        <taxon>Panagrolaimomorpha</taxon>
        <taxon>Strongyloidoidea</taxon>
        <taxon>Alloionematidae</taxon>
        <taxon>Rhabditophanes</taxon>
    </lineage>
</organism>
<evidence type="ECO:0000313" key="1">
    <source>
        <dbReference type="Proteomes" id="UP000095286"/>
    </source>
</evidence>
<dbReference type="WBParaSite" id="RSKR_0001116833.1">
    <property type="protein sequence ID" value="RSKR_0001116833.1"/>
    <property type="gene ID" value="RSKR_0001116833"/>
</dbReference>
<dbReference type="Proteomes" id="UP000095286">
    <property type="component" value="Unplaced"/>
</dbReference>
<reference evidence="2" key="1">
    <citation type="submission" date="2016-11" db="UniProtKB">
        <authorList>
            <consortium name="WormBaseParasite"/>
        </authorList>
    </citation>
    <scope>IDENTIFICATION</scope>
    <source>
        <strain evidence="2">KR3021</strain>
    </source>
</reference>